<feature type="compositionally biased region" description="Polar residues" evidence="1">
    <location>
        <begin position="520"/>
        <end position="534"/>
    </location>
</feature>
<dbReference type="SUPFAM" id="SSF103657">
    <property type="entry name" value="BAR/IMD domain-like"/>
    <property type="match status" value="1"/>
</dbReference>
<dbReference type="Proteomes" id="UP000734854">
    <property type="component" value="Unassembled WGS sequence"/>
</dbReference>
<evidence type="ECO:0000313" key="3">
    <source>
        <dbReference type="EMBL" id="KAG6503547.1"/>
    </source>
</evidence>
<feature type="region of interest" description="Disordered" evidence="1">
    <location>
        <begin position="378"/>
        <end position="410"/>
    </location>
</feature>
<feature type="region of interest" description="Disordered" evidence="1">
    <location>
        <begin position="504"/>
        <end position="541"/>
    </location>
</feature>
<feature type="region of interest" description="Disordered" evidence="1">
    <location>
        <begin position="272"/>
        <end position="291"/>
    </location>
</feature>
<evidence type="ECO:0000256" key="2">
    <source>
        <dbReference type="SAM" id="Phobius"/>
    </source>
</evidence>
<dbReference type="PANTHER" id="PTHR34119">
    <property type="entry name" value="HYDROXYPROLINE-RICH GLYCOPROTEIN-LIKE"/>
    <property type="match status" value="1"/>
</dbReference>
<dbReference type="Gene3D" id="1.20.1270.60">
    <property type="entry name" value="Arfaptin homology (AH) domain/BAR domain"/>
    <property type="match status" value="1"/>
</dbReference>
<keyword evidence="4" id="KW-1185">Reference proteome</keyword>
<dbReference type="PANTHER" id="PTHR34119:SF1">
    <property type="entry name" value="OS04G0394700 PROTEIN"/>
    <property type="match status" value="1"/>
</dbReference>
<sequence length="640" mass="70669">MFSWFVCIVDSLVGGIGQGFFFLLSSVEMMKSSLRRLRSLSLHKHGHRQRKEEGLIAHQDELFQAAEDIHNIRNCYDSLLSAAASAANSAYEFSEALGEYGTCLLKKTSLNDDEASGKALLMLGKTQLELQKIANVYRAHVVLTISTPSESLLKELQTVEEMKRQCDDKRDIYKSMLDSQRESGRSKNVKGENISQQQLQAAQSDYEEEATLFLFRLKSLKRGQSRSLFTQAARHYASQLNFFRKGVKSLEALESRVRAVAEEQHIDYQFSGLEDDQLEENDDDEYSHNNDDGELSFDFEHHNQYHDVSSFSRNSTEENLERAQANYFGCHNSRVASMSAPLSSTRKCKPSEMITQMHPSLKTFNTYALPTPLDVKSSTSIGSGNSTYGASSESKGGWTTQPWHSSPLQPNMIGKDSQDIELPSPTSFSTEPSLIKESNIISNPAIMPSTASEGMLSKSNSANEFDSKLSERQAFSVPLSCKPLSSKHALFPTKMSTMEALPEASAKPKHIPTPKLSVPQKVSPNASSPVTSPRINELHELPRPPTGYAKHRPSILIGHSAPLISRGQEISATSKPTPFLSHTAAPLPKPPGVMARSFSIPSSVQRSNLKAANSLDLPQSQKIITDSSSTHTPLVNNEVA</sequence>
<gene>
    <name evidence="3" type="ORF">ZIOFF_035863</name>
</gene>
<evidence type="ECO:0000256" key="1">
    <source>
        <dbReference type="SAM" id="MobiDB-lite"/>
    </source>
</evidence>
<reference evidence="3 4" key="1">
    <citation type="submission" date="2020-08" db="EMBL/GenBank/DDBJ databases">
        <title>Plant Genome Project.</title>
        <authorList>
            <person name="Zhang R.-G."/>
        </authorList>
    </citation>
    <scope>NUCLEOTIDE SEQUENCE [LARGE SCALE GENOMIC DNA]</scope>
    <source>
        <tissue evidence="3">Rhizome</tissue>
    </source>
</reference>
<dbReference type="AlphaFoldDB" id="A0A8J5L2Z7"/>
<dbReference type="InterPro" id="IPR027267">
    <property type="entry name" value="AH/BAR_dom_sf"/>
</dbReference>
<keyword evidence="2" id="KW-0812">Transmembrane</keyword>
<feature type="compositionally biased region" description="Polar residues" evidence="1">
    <location>
        <begin position="378"/>
        <end position="409"/>
    </location>
</feature>
<keyword evidence="2" id="KW-1133">Transmembrane helix</keyword>
<protein>
    <recommendedName>
        <fullName evidence="5">Hydroxyproline-rich glycoprotein family protein</fullName>
    </recommendedName>
</protein>
<keyword evidence="2" id="KW-0472">Membrane</keyword>
<feature type="transmembrane region" description="Helical" evidence="2">
    <location>
        <begin position="12"/>
        <end position="30"/>
    </location>
</feature>
<name>A0A8J5L2Z7_ZINOF</name>
<accession>A0A8J5L2Z7</accession>
<dbReference type="InterPro" id="IPR037488">
    <property type="entry name" value="At2g33490-like"/>
</dbReference>
<evidence type="ECO:0000313" key="4">
    <source>
        <dbReference type="Proteomes" id="UP000734854"/>
    </source>
</evidence>
<dbReference type="CDD" id="cd07307">
    <property type="entry name" value="BAR"/>
    <property type="match status" value="1"/>
</dbReference>
<dbReference type="EMBL" id="JACMSC010000010">
    <property type="protein sequence ID" value="KAG6503547.1"/>
    <property type="molecule type" value="Genomic_DNA"/>
</dbReference>
<evidence type="ECO:0008006" key="5">
    <source>
        <dbReference type="Google" id="ProtNLM"/>
    </source>
</evidence>
<feature type="compositionally biased region" description="Acidic residues" evidence="1">
    <location>
        <begin position="273"/>
        <end position="285"/>
    </location>
</feature>
<organism evidence="3 4">
    <name type="scientific">Zingiber officinale</name>
    <name type="common">Ginger</name>
    <name type="synonym">Amomum zingiber</name>
    <dbReference type="NCBI Taxonomy" id="94328"/>
    <lineage>
        <taxon>Eukaryota</taxon>
        <taxon>Viridiplantae</taxon>
        <taxon>Streptophyta</taxon>
        <taxon>Embryophyta</taxon>
        <taxon>Tracheophyta</taxon>
        <taxon>Spermatophyta</taxon>
        <taxon>Magnoliopsida</taxon>
        <taxon>Liliopsida</taxon>
        <taxon>Zingiberales</taxon>
        <taxon>Zingiberaceae</taxon>
        <taxon>Zingiber</taxon>
    </lineage>
</organism>
<comment type="caution">
    <text evidence="3">The sequence shown here is derived from an EMBL/GenBank/DDBJ whole genome shotgun (WGS) entry which is preliminary data.</text>
</comment>
<proteinExistence type="predicted"/>